<keyword evidence="7" id="KW-1185">Reference proteome</keyword>
<dbReference type="EMBL" id="JBFOLJ010000007">
    <property type="protein sequence ID" value="KAL2521913.1"/>
    <property type="molecule type" value="Genomic_DNA"/>
</dbReference>
<proteinExistence type="predicted"/>
<dbReference type="GO" id="GO:0005524">
    <property type="term" value="F:ATP binding"/>
    <property type="evidence" value="ECO:0007669"/>
    <property type="project" value="UniProtKB-KW"/>
</dbReference>
<feature type="region of interest" description="Disordered" evidence="5">
    <location>
        <begin position="16"/>
        <end position="43"/>
    </location>
</feature>
<keyword evidence="4" id="KW-0067">ATP-binding</keyword>
<keyword evidence="2" id="KW-0547">Nucleotide-binding</keyword>
<organism evidence="6 7">
    <name type="scientific">Forsythia ovata</name>
    <dbReference type="NCBI Taxonomy" id="205694"/>
    <lineage>
        <taxon>Eukaryota</taxon>
        <taxon>Viridiplantae</taxon>
        <taxon>Streptophyta</taxon>
        <taxon>Embryophyta</taxon>
        <taxon>Tracheophyta</taxon>
        <taxon>Spermatophyta</taxon>
        <taxon>Magnoliopsida</taxon>
        <taxon>eudicotyledons</taxon>
        <taxon>Gunneridae</taxon>
        <taxon>Pentapetalae</taxon>
        <taxon>asterids</taxon>
        <taxon>lamiids</taxon>
        <taxon>Lamiales</taxon>
        <taxon>Oleaceae</taxon>
        <taxon>Forsythieae</taxon>
        <taxon>Forsythia</taxon>
    </lineage>
</organism>
<feature type="compositionally biased region" description="Polar residues" evidence="5">
    <location>
        <begin position="16"/>
        <end position="27"/>
    </location>
</feature>
<evidence type="ECO:0000256" key="4">
    <source>
        <dbReference type="ARBA" id="ARBA00022840"/>
    </source>
</evidence>
<evidence type="ECO:0000256" key="1">
    <source>
        <dbReference type="ARBA" id="ARBA00022679"/>
    </source>
</evidence>
<dbReference type="Gene3D" id="1.10.510.10">
    <property type="entry name" value="Transferase(Phosphotransferase) domain 1"/>
    <property type="match status" value="1"/>
</dbReference>
<keyword evidence="3" id="KW-0418">Kinase</keyword>
<name>A0ABD1UBB2_9LAMI</name>
<evidence type="ECO:0000256" key="2">
    <source>
        <dbReference type="ARBA" id="ARBA00022741"/>
    </source>
</evidence>
<protein>
    <submittedName>
        <fullName evidence="6">Uncharacterized protein</fullName>
    </submittedName>
</protein>
<evidence type="ECO:0000313" key="6">
    <source>
        <dbReference type="EMBL" id="KAL2521913.1"/>
    </source>
</evidence>
<evidence type="ECO:0000256" key="3">
    <source>
        <dbReference type="ARBA" id="ARBA00022777"/>
    </source>
</evidence>
<sequence length="202" mass="22994">MNIAFEAGVTCTKSSIPSHEPLNTSTFPKDKEKEDKVIGTPSQGILKPITGKEKIPIREDIQDIKNSEGEKRGTLSWKQRFDIIFGTARGLAELHICLTNTIFKIKAWKLHETEMQEKLVDERLDRNDFKAEDVKKLIEIALACTQSPASSRPTMSEVLVMLSSDRSVEQKTLSRPSFLDPERDYRTVPFLLDHQRLMPLLL</sequence>
<accession>A0ABD1UBB2</accession>
<gene>
    <name evidence="6" type="ORF">Fot_25836</name>
</gene>
<dbReference type="InterPro" id="IPR052059">
    <property type="entry name" value="CR_Ser/Thr_kinase"/>
</dbReference>
<evidence type="ECO:0000256" key="5">
    <source>
        <dbReference type="SAM" id="MobiDB-lite"/>
    </source>
</evidence>
<reference evidence="7" key="1">
    <citation type="submission" date="2024-07" db="EMBL/GenBank/DDBJ databases">
        <title>Two chromosome-level genome assemblies of Korean endemic species Abeliophyllum distichum and Forsythia ovata (Oleaceae).</title>
        <authorList>
            <person name="Jang H."/>
        </authorList>
    </citation>
    <scope>NUCLEOTIDE SEQUENCE [LARGE SCALE GENOMIC DNA]</scope>
</reference>
<comment type="caution">
    <text evidence="6">The sequence shown here is derived from an EMBL/GenBank/DDBJ whole genome shotgun (WGS) entry which is preliminary data.</text>
</comment>
<dbReference type="GO" id="GO:0016301">
    <property type="term" value="F:kinase activity"/>
    <property type="evidence" value="ECO:0007669"/>
    <property type="project" value="UniProtKB-KW"/>
</dbReference>
<dbReference type="PANTHER" id="PTHR47973">
    <property type="entry name" value="CYSTEINE-RICH RECEPTOR-LIKE PROTEIN KINASE 3"/>
    <property type="match status" value="1"/>
</dbReference>
<dbReference type="AlphaFoldDB" id="A0ABD1UBB2"/>
<evidence type="ECO:0000313" key="7">
    <source>
        <dbReference type="Proteomes" id="UP001604277"/>
    </source>
</evidence>
<keyword evidence="1" id="KW-0808">Transferase</keyword>
<dbReference type="Proteomes" id="UP001604277">
    <property type="component" value="Unassembled WGS sequence"/>
</dbReference>
<feature type="compositionally biased region" description="Basic and acidic residues" evidence="5">
    <location>
        <begin position="28"/>
        <end position="37"/>
    </location>
</feature>